<feature type="coiled-coil region" evidence="1">
    <location>
        <begin position="181"/>
        <end position="208"/>
    </location>
</feature>
<sequence>MNIRPGFKHAAVIIGLIGIPTVSFYFLITEWAGLVYLFVSAACVFYSYTKTPRVLLDLFMLAIAGIISKSLIQSFRFSIFSAETPVVIWASIGLYLLCFAFAVWLYCIFIKKIWNSILIPVAGQLLIITIACITVTVLYMNLFISLSNNLYSLAMFNLVIEIIYFILMFILSVILLRNNKKENLLKQKEAEQEQLFQYMQALEQINKDMQSFRHDYQNILLTMQGYITQNDMEGLKTYFNDHIVKVEERVLQNNYVLNQLENIKLVELKGLLSTKVLLGGEANIHFNIEVPDKILAVDMNILDLTRMLGILVDNAVEAAIDSEDRQLNLALLQKTDGSMLIVVENRIGMESLNIEQLFTAGYSTKGKDRGTGLATVRKIVNQYSNITMNTSSENGIFVHEIEINAVVPKRKKFLFSTESKAFSR</sequence>
<dbReference type="Gene3D" id="3.30.565.10">
    <property type="entry name" value="Histidine kinase-like ATPase, C-terminal domain"/>
    <property type="match status" value="1"/>
</dbReference>
<keyword evidence="2" id="KW-1133">Transmembrane helix</keyword>
<dbReference type="Pfam" id="PF14501">
    <property type="entry name" value="HATPase_c_5"/>
    <property type="match status" value="1"/>
</dbReference>
<dbReference type="GO" id="GO:0042802">
    <property type="term" value="F:identical protein binding"/>
    <property type="evidence" value="ECO:0007669"/>
    <property type="project" value="TreeGrafter"/>
</dbReference>
<keyword evidence="2" id="KW-0472">Membrane</keyword>
<feature type="transmembrane region" description="Helical" evidence="2">
    <location>
        <begin position="121"/>
        <end position="144"/>
    </location>
</feature>
<feature type="domain" description="Sensor histidine kinase NatK-like C-terminal" evidence="3">
    <location>
        <begin position="299"/>
        <end position="403"/>
    </location>
</feature>
<reference evidence="5" key="1">
    <citation type="submission" date="2016-10" db="EMBL/GenBank/DDBJ databases">
        <authorList>
            <person name="Varghese N."/>
            <person name="Submissions S."/>
        </authorList>
    </citation>
    <scope>NUCLEOTIDE SEQUENCE [LARGE SCALE GENOMIC DNA]</scope>
    <source>
        <strain evidence="5">SP</strain>
    </source>
</reference>
<feature type="transmembrane region" description="Helical" evidence="2">
    <location>
        <begin position="55"/>
        <end position="75"/>
    </location>
</feature>
<accession>A0A1H3V0W2</accession>
<protein>
    <submittedName>
        <fullName evidence="4">Two-component system, AgrA family, sensor histidine kinase AgrC</fullName>
    </submittedName>
</protein>
<gene>
    <name evidence="4" type="ORF">SAMN05421736_13316</name>
</gene>
<dbReference type="STRING" id="1503961.SAMN05421736_13316"/>
<dbReference type="OrthoDB" id="1656061at2"/>
<dbReference type="SUPFAM" id="SSF55874">
    <property type="entry name" value="ATPase domain of HSP90 chaperone/DNA topoisomerase II/histidine kinase"/>
    <property type="match status" value="1"/>
</dbReference>
<keyword evidence="2" id="KW-0812">Transmembrane</keyword>
<feature type="transmembrane region" description="Helical" evidence="2">
    <location>
        <begin position="87"/>
        <end position="109"/>
    </location>
</feature>
<keyword evidence="4" id="KW-0418">Kinase</keyword>
<dbReference type="Proteomes" id="UP000198935">
    <property type="component" value="Unassembled WGS sequence"/>
</dbReference>
<feature type="transmembrane region" description="Helical" evidence="2">
    <location>
        <begin position="7"/>
        <end position="25"/>
    </location>
</feature>
<dbReference type="EMBL" id="FNPI01000033">
    <property type="protein sequence ID" value="SDZ68257.1"/>
    <property type="molecule type" value="Genomic_DNA"/>
</dbReference>
<dbReference type="GO" id="GO:0016301">
    <property type="term" value="F:kinase activity"/>
    <property type="evidence" value="ECO:0007669"/>
    <property type="project" value="UniProtKB-KW"/>
</dbReference>
<evidence type="ECO:0000259" key="3">
    <source>
        <dbReference type="Pfam" id="PF14501"/>
    </source>
</evidence>
<evidence type="ECO:0000313" key="4">
    <source>
        <dbReference type="EMBL" id="SDZ68257.1"/>
    </source>
</evidence>
<dbReference type="PANTHER" id="PTHR40448:SF1">
    <property type="entry name" value="TWO-COMPONENT SENSOR HISTIDINE KINASE"/>
    <property type="match status" value="1"/>
</dbReference>
<keyword evidence="4" id="KW-0808">Transferase</keyword>
<proteinExistence type="predicted"/>
<evidence type="ECO:0000256" key="2">
    <source>
        <dbReference type="SAM" id="Phobius"/>
    </source>
</evidence>
<dbReference type="AlphaFoldDB" id="A0A1H3V0W2"/>
<dbReference type="InterPro" id="IPR036890">
    <property type="entry name" value="HATPase_C_sf"/>
</dbReference>
<dbReference type="InterPro" id="IPR032834">
    <property type="entry name" value="NatK-like_C"/>
</dbReference>
<dbReference type="PANTHER" id="PTHR40448">
    <property type="entry name" value="TWO-COMPONENT SENSOR HISTIDINE KINASE"/>
    <property type="match status" value="1"/>
</dbReference>
<keyword evidence="1" id="KW-0175">Coiled coil</keyword>
<evidence type="ECO:0000256" key="1">
    <source>
        <dbReference type="SAM" id="Coils"/>
    </source>
</evidence>
<name>A0A1H3V0W2_9BACI</name>
<feature type="transmembrane region" description="Helical" evidence="2">
    <location>
        <begin position="31"/>
        <end position="48"/>
    </location>
</feature>
<keyword evidence="5" id="KW-1185">Reference proteome</keyword>
<evidence type="ECO:0000313" key="5">
    <source>
        <dbReference type="Proteomes" id="UP000198935"/>
    </source>
</evidence>
<feature type="transmembrane region" description="Helical" evidence="2">
    <location>
        <begin position="150"/>
        <end position="176"/>
    </location>
</feature>
<organism evidence="4 5">
    <name type="scientific">Evansella caseinilytica</name>
    <dbReference type="NCBI Taxonomy" id="1503961"/>
    <lineage>
        <taxon>Bacteria</taxon>
        <taxon>Bacillati</taxon>
        <taxon>Bacillota</taxon>
        <taxon>Bacilli</taxon>
        <taxon>Bacillales</taxon>
        <taxon>Bacillaceae</taxon>
        <taxon>Evansella</taxon>
    </lineage>
</organism>